<dbReference type="GeneID" id="30510732"/>
<dbReference type="InterPro" id="IPR024937">
    <property type="entry name" value="Domain_X"/>
</dbReference>
<gene>
    <name evidence="2" type="primary">ORF687</name>
    <name evidence="2" type="ORF">BGL49_054</name>
</gene>
<dbReference type="GO" id="GO:0090615">
    <property type="term" value="P:mitochondrial mRNA processing"/>
    <property type="evidence" value="ECO:0007669"/>
    <property type="project" value="TreeGrafter"/>
</dbReference>
<dbReference type="GO" id="GO:0005739">
    <property type="term" value="C:mitochondrion"/>
    <property type="evidence" value="ECO:0007669"/>
    <property type="project" value="TreeGrafter"/>
</dbReference>
<dbReference type="SUPFAM" id="SSF56672">
    <property type="entry name" value="DNA/RNA polymerases"/>
    <property type="match status" value="1"/>
</dbReference>
<geneLocation type="mitochondrion" evidence="2"/>
<reference evidence="2" key="1">
    <citation type="submission" date="2016-10" db="EMBL/GenBank/DDBJ databases">
        <title>Complete mitochondrial genome of the freshwater diatom Asterionella formosa.</title>
        <authorList>
            <person name="Villain A."/>
            <person name="Kojadinovic M."/>
            <person name="Puppo C."/>
            <person name="Prioretti L."/>
            <person name="Hubert P."/>
            <person name="Zhang Y."/>
            <person name="Gregori G."/>
            <person name="Roulet A."/>
            <person name="Roques C."/>
            <person name="Claverie J.-M."/>
            <person name="Gontero B."/>
            <person name="Blanc G."/>
        </authorList>
    </citation>
    <scope>NUCLEOTIDE SEQUENCE</scope>
    <source>
        <strain evidence="2">BGM1</strain>
    </source>
</reference>
<feature type="domain" description="Reverse transcriptase" evidence="1">
    <location>
        <begin position="229"/>
        <end position="514"/>
    </location>
</feature>
<evidence type="ECO:0000313" key="2">
    <source>
        <dbReference type="EMBL" id="APD75846.1"/>
    </source>
</evidence>
<dbReference type="EMBL" id="KY021079">
    <property type="protein sequence ID" value="APD75846.1"/>
    <property type="molecule type" value="Genomic_DNA"/>
</dbReference>
<dbReference type="AlphaFoldDB" id="A0A1J0RDH3"/>
<accession>A0A1J0RDH3</accession>
<dbReference type="RefSeq" id="YP_009326086.1">
    <property type="nucleotide sequence ID" value="NC_032029.1"/>
</dbReference>
<keyword evidence="2" id="KW-0496">Mitochondrion</keyword>
<organism evidence="2">
    <name type="scientific">Asterionella formosa</name>
    <dbReference type="NCBI Taxonomy" id="210441"/>
    <lineage>
        <taxon>Eukaryota</taxon>
        <taxon>Sar</taxon>
        <taxon>Stramenopiles</taxon>
        <taxon>Ochrophyta</taxon>
        <taxon>Bacillariophyta</taxon>
        <taxon>Fragilariophyceae</taxon>
        <taxon>Fragilariophycidae</taxon>
        <taxon>Fragilariales</taxon>
        <taxon>Fragilariaceae</taxon>
        <taxon>Asterionella</taxon>
    </lineage>
</organism>
<dbReference type="PROSITE" id="PS50878">
    <property type="entry name" value="RT_POL"/>
    <property type="match status" value="1"/>
</dbReference>
<evidence type="ECO:0000259" key="1">
    <source>
        <dbReference type="PROSITE" id="PS50878"/>
    </source>
</evidence>
<proteinExistence type="predicted"/>
<dbReference type="GO" id="GO:0006315">
    <property type="term" value="P:homing of group II introns"/>
    <property type="evidence" value="ECO:0007669"/>
    <property type="project" value="TreeGrafter"/>
</dbReference>
<name>A0A1J0RDH3_9STRA</name>
<sequence length="688" mass="79569">MCVNLFSLKKVTSPFKVTANQNCGKALKKLWFLAYLKLHRTILNKVTLRNLIHFAGISFSYWSLYVNDQVAKWLKLCIENFNQENICTALQKEVDIMQEPTFKRLKNRRNLRTLGFNLFNDFYRYEGKRSIYSTFCIGKEMQANKLFVDSRRLFSTKISSTNLNDMTEKLKQMVANCKAKNSKYKNLILIIGSLSTIKLAYYLIRKNSNIFTKPMSNSVLDGLNLKALQKISQDILSGAITFSPVVSSESEKGQSVLYPVNMDNSPEKIVQKALEMVLTIIFEKIFLECSHGSRPDRSCHTALKLLGTKNCGASTSHSWSIRMDVKECFLDTQYDRIILGLEREINCVGTLILVKKILNVNPAVDKSDLGIPDVGILNPLFSNIVLHQLDIFIEKDLKSEFTKGDRRKKNPTYKRLQYFIRRETDLIKKCALKNNLFRVSYGNMEDPDYKRLYYVRYNQNLVILVTGSWKEATVIFHKVSIKLQNLGLTLSIKNTQIVSLLGAKKKPSFLGFDFYIPKFIMGNLPFSTVVDKNGLISRHPRFIPTINFYAPILELLIKLKNKGFVIRNNRGKFFPKGKVNCICLTHLQILNYFNEIIREILNYYSCAHNRNELTSIFRFLNYSCGLTLARKFKLKNLAKTFKKFGRDLTFKDETGEEYKIIRPINLEVLPMNEKFIINQTNNLDKLLR</sequence>
<dbReference type="Pfam" id="PF01348">
    <property type="entry name" value="Intron_maturas2"/>
    <property type="match status" value="1"/>
</dbReference>
<dbReference type="GO" id="GO:0003964">
    <property type="term" value="F:RNA-directed DNA polymerase activity"/>
    <property type="evidence" value="ECO:0007669"/>
    <property type="project" value="TreeGrafter"/>
</dbReference>
<dbReference type="InterPro" id="IPR000477">
    <property type="entry name" value="RT_dom"/>
</dbReference>
<protein>
    <submittedName>
        <fullName evidence="2">Type II intron</fullName>
    </submittedName>
</protein>
<dbReference type="PANTHER" id="PTHR33642">
    <property type="entry name" value="COX1/OXI3 INTRON 1 PROTEIN-RELATED"/>
    <property type="match status" value="1"/>
</dbReference>
<dbReference type="InterPro" id="IPR043502">
    <property type="entry name" value="DNA/RNA_pol_sf"/>
</dbReference>
<dbReference type="PANTHER" id="PTHR33642:SF4">
    <property type="entry name" value="COX1_OXI3 INTRON 1 PROTEIN-RELATED"/>
    <property type="match status" value="1"/>
</dbReference>
<dbReference type="CDD" id="cd01651">
    <property type="entry name" value="RT_G2_intron"/>
    <property type="match status" value="1"/>
</dbReference>